<organism evidence="1 2">
    <name type="scientific">Ignisphaera aggregans</name>
    <dbReference type="NCBI Taxonomy" id="334771"/>
    <lineage>
        <taxon>Archaea</taxon>
        <taxon>Thermoproteota</taxon>
        <taxon>Thermoprotei</taxon>
        <taxon>Desulfurococcales</taxon>
        <taxon>Desulfurococcaceae</taxon>
        <taxon>Ignisphaera</taxon>
    </lineage>
</organism>
<dbReference type="EMBL" id="DQTV01000056">
    <property type="protein sequence ID" value="HIP57044.1"/>
    <property type="molecule type" value="Genomic_DNA"/>
</dbReference>
<evidence type="ECO:0000313" key="2">
    <source>
        <dbReference type="Proteomes" id="UP000605805"/>
    </source>
</evidence>
<protein>
    <submittedName>
        <fullName evidence="1">Uncharacterized protein</fullName>
    </submittedName>
</protein>
<gene>
    <name evidence="1" type="ORF">EYH02_03125</name>
</gene>
<accession>A0A832YY94</accession>
<name>A0A832YY94_9CREN</name>
<proteinExistence type="predicted"/>
<comment type="caution">
    <text evidence="1">The sequence shown here is derived from an EMBL/GenBank/DDBJ whole genome shotgun (WGS) entry which is preliminary data.</text>
</comment>
<evidence type="ECO:0000313" key="1">
    <source>
        <dbReference type="EMBL" id="HIP57044.1"/>
    </source>
</evidence>
<reference evidence="1" key="1">
    <citation type="journal article" date="2020" name="ISME J.">
        <title>Gammaproteobacteria mediating utilization of methyl-, sulfur- and petroleum organic compounds in deep ocean hydrothermal plumes.</title>
        <authorList>
            <person name="Zhou Z."/>
            <person name="Liu Y."/>
            <person name="Pan J."/>
            <person name="Cron B.R."/>
            <person name="Toner B.M."/>
            <person name="Anantharaman K."/>
            <person name="Breier J.A."/>
            <person name="Dick G.J."/>
            <person name="Li M."/>
        </authorList>
    </citation>
    <scope>NUCLEOTIDE SEQUENCE</scope>
    <source>
        <strain evidence="1">SZUA-1435</strain>
    </source>
</reference>
<sequence length="105" mass="11587">MKRAIDASDGDVLKSVAKEICLHSGTLCGGADGNVKLVNFALIHLETFALLGEDGTTECVKSYSCVENLMRMVSDVFHLVEKGEYTYVLDLDKYIRIARMLKEIG</sequence>
<dbReference type="AlphaFoldDB" id="A0A832YY94"/>
<dbReference type="Proteomes" id="UP000605805">
    <property type="component" value="Unassembled WGS sequence"/>
</dbReference>